<reference evidence="1" key="1">
    <citation type="journal article" date="2019" name="bioRxiv">
        <title>The Genome of the Zebra Mussel, Dreissena polymorpha: A Resource for Invasive Species Research.</title>
        <authorList>
            <person name="McCartney M.A."/>
            <person name="Auch B."/>
            <person name="Kono T."/>
            <person name="Mallez S."/>
            <person name="Zhang Y."/>
            <person name="Obille A."/>
            <person name="Becker A."/>
            <person name="Abrahante J.E."/>
            <person name="Garbe J."/>
            <person name="Badalamenti J.P."/>
            <person name="Herman A."/>
            <person name="Mangelson H."/>
            <person name="Liachko I."/>
            <person name="Sullivan S."/>
            <person name="Sone E.D."/>
            <person name="Koren S."/>
            <person name="Silverstein K.A.T."/>
            <person name="Beckman K.B."/>
            <person name="Gohl D.M."/>
        </authorList>
    </citation>
    <scope>NUCLEOTIDE SEQUENCE</scope>
    <source>
        <strain evidence="1">Duluth1</strain>
        <tissue evidence="1">Whole animal</tissue>
    </source>
</reference>
<dbReference type="Proteomes" id="UP000828390">
    <property type="component" value="Unassembled WGS sequence"/>
</dbReference>
<evidence type="ECO:0000313" key="2">
    <source>
        <dbReference type="Proteomes" id="UP000828390"/>
    </source>
</evidence>
<name>A0A9D4K2M6_DREPO</name>
<sequence length="144" mass="16518">MDIDSQDNNATRPPWIWTVLTGICKMHKNEPIRCPRNILSAERALAQKSMFGGTTEDGSFGRLVNDSNHGICKVQCFEEEGLPSLYFVALRDILPLVRCYKQYPWGQKDRFDLFTDVGAWEKPLDYITQLKQSAIFKEVRTLSS</sequence>
<dbReference type="AlphaFoldDB" id="A0A9D4K2M6"/>
<keyword evidence="2" id="KW-1185">Reference proteome</keyword>
<organism evidence="1 2">
    <name type="scientific">Dreissena polymorpha</name>
    <name type="common">Zebra mussel</name>
    <name type="synonym">Mytilus polymorpha</name>
    <dbReference type="NCBI Taxonomy" id="45954"/>
    <lineage>
        <taxon>Eukaryota</taxon>
        <taxon>Metazoa</taxon>
        <taxon>Spiralia</taxon>
        <taxon>Lophotrochozoa</taxon>
        <taxon>Mollusca</taxon>
        <taxon>Bivalvia</taxon>
        <taxon>Autobranchia</taxon>
        <taxon>Heteroconchia</taxon>
        <taxon>Euheterodonta</taxon>
        <taxon>Imparidentia</taxon>
        <taxon>Neoheterodontei</taxon>
        <taxon>Myida</taxon>
        <taxon>Dreissenoidea</taxon>
        <taxon>Dreissenidae</taxon>
        <taxon>Dreissena</taxon>
    </lineage>
</organism>
<protein>
    <submittedName>
        <fullName evidence="1">Uncharacterized protein</fullName>
    </submittedName>
</protein>
<proteinExistence type="predicted"/>
<reference evidence="1" key="2">
    <citation type="submission" date="2020-11" db="EMBL/GenBank/DDBJ databases">
        <authorList>
            <person name="McCartney M.A."/>
            <person name="Auch B."/>
            <person name="Kono T."/>
            <person name="Mallez S."/>
            <person name="Becker A."/>
            <person name="Gohl D.M."/>
            <person name="Silverstein K.A.T."/>
            <person name="Koren S."/>
            <person name="Bechman K.B."/>
            <person name="Herman A."/>
            <person name="Abrahante J.E."/>
            <person name="Garbe J."/>
        </authorList>
    </citation>
    <scope>NUCLEOTIDE SEQUENCE</scope>
    <source>
        <strain evidence="1">Duluth1</strain>
        <tissue evidence="1">Whole animal</tissue>
    </source>
</reference>
<gene>
    <name evidence="1" type="ORF">DPMN_104158</name>
</gene>
<comment type="caution">
    <text evidence="1">The sequence shown here is derived from an EMBL/GenBank/DDBJ whole genome shotgun (WGS) entry which is preliminary data.</text>
</comment>
<dbReference type="EMBL" id="JAIWYP010000004">
    <property type="protein sequence ID" value="KAH3830902.1"/>
    <property type="molecule type" value="Genomic_DNA"/>
</dbReference>
<evidence type="ECO:0000313" key="1">
    <source>
        <dbReference type="EMBL" id="KAH3830902.1"/>
    </source>
</evidence>
<accession>A0A9D4K2M6</accession>